<keyword evidence="1" id="KW-0175">Coiled coil</keyword>
<dbReference type="SUPFAM" id="SSF111384">
    <property type="entry name" value="OmpH-like"/>
    <property type="match status" value="1"/>
</dbReference>
<reference evidence="3 4" key="1">
    <citation type="submission" date="2017-02" db="EMBL/GenBank/DDBJ databases">
        <authorList>
            <person name="Peterson S.W."/>
        </authorList>
    </citation>
    <scope>NUCLEOTIDE SEQUENCE [LARGE SCALE GENOMIC DNA]</scope>
    <source>
        <strain evidence="3 4">DSM 22335</strain>
    </source>
</reference>
<proteinExistence type="predicted"/>
<evidence type="ECO:0000256" key="2">
    <source>
        <dbReference type="SAM" id="SignalP"/>
    </source>
</evidence>
<gene>
    <name evidence="3" type="ORF">SAMN04488132_10533</name>
</gene>
<evidence type="ECO:0008006" key="5">
    <source>
        <dbReference type="Google" id="ProtNLM"/>
    </source>
</evidence>
<dbReference type="OrthoDB" id="793529at2"/>
<feature type="chain" id="PRO_5012120228" description="Type IV pili methyl-accepting chemotaxis transducer N-term" evidence="2">
    <location>
        <begin position="21"/>
        <end position="206"/>
    </location>
</feature>
<feature type="coiled-coil region" evidence="1">
    <location>
        <begin position="34"/>
        <end position="61"/>
    </location>
</feature>
<evidence type="ECO:0000313" key="4">
    <source>
        <dbReference type="Proteomes" id="UP000190888"/>
    </source>
</evidence>
<dbReference type="EMBL" id="FUWH01000005">
    <property type="protein sequence ID" value="SJZ83750.1"/>
    <property type="molecule type" value="Genomic_DNA"/>
</dbReference>
<keyword evidence="4" id="KW-1185">Reference proteome</keyword>
<dbReference type="PROSITE" id="PS51257">
    <property type="entry name" value="PROKAR_LIPOPROTEIN"/>
    <property type="match status" value="1"/>
</dbReference>
<organism evidence="3 4">
    <name type="scientific">Sediminibacterium ginsengisoli</name>
    <dbReference type="NCBI Taxonomy" id="413434"/>
    <lineage>
        <taxon>Bacteria</taxon>
        <taxon>Pseudomonadati</taxon>
        <taxon>Bacteroidota</taxon>
        <taxon>Chitinophagia</taxon>
        <taxon>Chitinophagales</taxon>
        <taxon>Chitinophagaceae</taxon>
        <taxon>Sediminibacterium</taxon>
    </lineage>
</organism>
<name>A0A1T4NWL6_9BACT</name>
<dbReference type="RefSeq" id="WP_078831364.1">
    <property type="nucleotide sequence ID" value="NZ_FUWH01000005.1"/>
</dbReference>
<dbReference type="Proteomes" id="UP000190888">
    <property type="component" value="Unassembled WGS sequence"/>
</dbReference>
<evidence type="ECO:0000313" key="3">
    <source>
        <dbReference type="EMBL" id="SJZ83750.1"/>
    </source>
</evidence>
<keyword evidence="2" id="KW-0732">Signal</keyword>
<dbReference type="STRING" id="413434.SAMN04488132_10533"/>
<sequence>MKHKILFIICLSFGIACVQAQSIDPISVILAKAIKALDLKIQRLQNETMVLQRVQQAAENELSKNKLAEISNWQQQLNKLYEGYYAELRQVKPTILGGSMVRRILSLQQQLINEYGRVGKTTAVKPQYDALLNSSMEVLDMLYVVTGSELSMKDSDRLCVLRTLYDAMTHCLESMQSLNKRELENIVNRTRLQADLDYVKRLHGLK</sequence>
<evidence type="ECO:0000256" key="1">
    <source>
        <dbReference type="SAM" id="Coils"/>
    </source>
</evidence>
<feature type="signal peptide" evidence="2">
    <location>
        <begin position="1"/>
        <end position="20"/>
    </location>
</feature>
<dbReference type="InterPro" id="IPR024930">
    <property type="entry name" value="Skp_dom_sf"/>
</dbReference>
<dbReference type="AlphaFoldDB" id="A0A1T4NWL6"/>
<protein>
    <recommendedName>
        <fullName evidence="5">Type IV pili methyl-accepting chemotaxis transducer N-term</fullName>
    </recommendedName>
</protein>
<accession>A0A1T4NWL6</accession>